<evidence type="ECO:0000313" key="3">
    <source>
        <dbReference type="Proteomes" id="UP001160148"/>
    </source>
</evidence>
<dbReference type="PROSITE" id="PS50222">
    <property type="entry name" value="EF_HAND_2"/>
    <property type="match status" value="1"/>
</dbReference>
<dbReference type="Proteomes" id="UP001160148">
    <property type="component" value="Unassembled WGS sequence"/>
</dbReference>
<reference evidence="2 3" key="1">
    <citation type="submission" date="2023-01" db="EMBL/GenBank/DDBJ databases">
        <authorList>
            <person name="Whitehead M."/>
        </authorList>
    </citation>
    <scope>NUCLEOTIDE SEQUENCE [LARGE SCALE GENOMIC DNA]</scope>
</reference>
<dbReference type="GO" id="GO:0005509">
    <property type="term" value="F:calcium ion binding"/>
    <property type="evidence" value="ECO:0007669"/>
    <property type="project" value="InterPro"/>
</dbReference>
<gene>
    <name evidence="2" type="ORF">MEUPH1_LOCUS10590</name>
</gene>
<comment type="caution">
    <text evidence="2">The sequence shown here is derived from an EMBL/GenBank/DDBJ whole genome shotgun (WGS) entry which is preliminary data.</text>
</comment>
<dbReference type="EMBL" id="CARXXK010000002">
    <property type="protein sequence ID" value="CAI6354620.1"/>
    <property type="molecule type" value="Genomic_DNA"/>
</dbReference>
<dbReference type="PROSITE" id="PS00018">
    <property type="entry name" value="EF_HAND_1"/>
    <property type="match status" value="1"/>
</dbReference>
<feature type="domain" description="EF-hand" evidence="1">
    <location>
        <begin position="1"/>
        <end position="27"/>
    </location>
</feature>
<dbReference type="AlphaFoldDB" id="A0AAV0WFD2"/>
<keyword evidence="3" id="KW-1185">Reference proteome</keyword>
<proteinExistence type="predicted"/>
<accession>A0AAV0WFD2</accession>
<protein>
    <recommendedName>
        <fullName evidence="1">EF-hand domain-containing protein</fullName>
    </recommendedName>
</protein>
<dbReference type="InterPro" id="IPR002048">
    <property type="entry name" value="EF_hand_dom"/>
</dbReference>
<name>A0AAV0WFD2_9HEMI</name>
<evidence type="ECO:0000259" key="1">
    <source>
        <dbReference type="PROSITE" id="PS50222"/>
    </source>
</evidence>
<dbReference type="InterPro" id="IPR018247">
    <property type="entry name" value="EF_Hand_1_Ca_BS"/>
</dbReference>
<organism evidence="2 3">
    <name type="scientific">Macrosiphum euphorbiae</name>
    <name type="common">potato aphid</name>
    <dbReference type="NCBI Taxonomy" id="13131"/>
    <lineage>
        <taxon>Eukaryota</taxon>
        <taxon>Metazoa</taxon>
        <taxon>Ecdysozoa</taxon>
        <taxon>Arthropoda</taxon>
        <taxon>Hexapoda</taxon>
        <taxon>Insecta</taxon>
        <taxon>Pterygota</taxon>
        <taxon>Neoptera</taxon>
        <taxon>Paraneoptera</taxon>
        <taxon>Hemiptera</taxon>
        <taxon>Sternorrhyncha</taxon>
        <taxon>Aphidomorpha</taxon>
        <taxon>Aphidoidea</taxon>
        <taxon>Aphididae</taxon>
        <taxon>Macrosiphini</taxon>
        <taxon>Macrosiphum</taxon>
    </lineage>
</organism>
<sequence length="171" mass="19886">MTEVDKDRDNRISMEDFRKAVQENVAWLQFLGQILPSYSQKEIFLQLFTERPYVNNIESTAAAMTRQNRESIAWKTLRTTTISENDTTSSNSASFSRNSTNLVVNLNMSHLNKRPQFPPDICRVIAAAVDSILFTYGRSVNNRENISFWEYDGRICPKNCNHHHCYRMEII</sequence>
<evidence type="ECO:0000313" key="2">
    <source>
        <dbReference type="EMBL" id="CAI6354620.1"/>
    </source>
</evidence>